<dbReference type="GO" id="GO:0030488">
    <property type="term" value="P:tRNA methylation"/>
    <property type="evidence" value="ECO:0007669"/>
    <property type="project" value="TreeGrafter"/>
</dbReference>
<evidence type="ECO:0000256" key="6">
    <source>
        <dbReference type="RuleBase" id="RU003313"/>
    </source>
</evidence>
<evidence type="ECO:0000259" key="7">
    <source>
        <dbReference type="PROSITE" id="PS51709"/>
    </source>
</evidence>
<dbReference type="PROSITE" id="PS51257">
    <property type="entry name" value="PROKAR_LIPOPROTEIN"/>
    <property type="match status" value="1"/>
</dbReference>
<dbReference type="InterPro" id="IPR018948">
    <property type="entry name" value="GTP-bd_TrmE_N"/>
</dbReference>
<dbReference type="CDD" id="cd14858">
    <property type="entry name" value="TrmE_N"/>
    <property type="match status" value="1"/>
</dbReference>
<dbReference type="AlphaFoldDB" id="A0AAV9I9Z7"/>
<comment type="caution">
    <text evidence="8">The sequence shown here is derived from an EMBL/GenBank/DDBJ whole genome shotgun (WGS) entry which is preliminary data.</text>
</comment>
<dbReference type="PANTHER" id="PTHR42714:SF2">
    <property type="entry name" value="TRNA MODIFICATION GTPASE GTPBP3, MITOCHONDRIAL"/>
    <property type="match status" value="1"/>
</dbReference>
<dbReference type="InterPro" id="IPR005225">
    <property type="entry name" value="Small_GTP-bd"/>
</dbReference>
<dbReference type="GO" id="GO:0002098">
    <property type="term" value="P:tRNA wobble uridine modification"/>
    <property type="evidence" value="ECO:0007669"/>
    <property type="project" value="TreeGrafter"/>
</dbReference>
<reference evidence="8 9" key="1">
    <citation type="submission" date="2022-07" db="EMBL/GenBank/DDBJ databases">
        <title>Genome-wide signatures of adaptation to extreme environments.</title>
        <authorList>
            <person name="Cho C.H."/>
            <person name="Yoon H.S."/>
        </authorList>
    </citation>
    <scope>NUCLEOTIDE SEQUENCE [LARGE SCALE GENOMIC DNA]</scope>
    <source>
        <strain evidence="8 9">108.79 E11</strain>
    </source>
</reference>
<dbReference type="NCBIfam" id="TIGR00450">
    <property type="entry name" value="mnmE_trmE_thdF"/>
    <property type="match status" value="1"/>
</dbReference>
<dbReference type="Gene3D" id="3.40.50.300">
    <property type="entry name" value="P-loop containing nucleotide triphosphate hydrolases"/>
    <property type="match status" value="1"/>
</dbReference>
<organism evidence="8 9">
    <name type="scientific">Galdieria yellowstonensis</name>
    <dbReference type="NCBI Taxonomy" id="3028027"/>
    <lineage>
        <taxon>Eukaryota</taxon>
        <taxon>Rhodophyta</taxon>
        <taxon>Bangiophyceae</taxon>
        <taxon>Galdieriales</taxon>
        <taxon>Galdieriaceae</taxon>
        <taxon>Galdieria</taxon>
    </lineage>
</organism>
<keyword evidence="9" id="KW-1185">Reference proteome</keyword>
<comment type="subcellular location">
    <subcellularLocation>
        <location evidence="1">Mitochondrion</location>
    </subcellularLocation>
</comment>
<dbReference type="EMBL" id="JANCYU010000022">
    <property type="protein sequence ID" value="KAK4524229.1"/>
    <property type="molecule type" value="Genomic_DNA"/>
</dbReference>
<name>A0AAV9I9Z7_9RHOD</name>
<dbReference type="Gene3D" id="1.20.120.430">
    <property type="entry name" value="tRNA modification GTPase MnmE domain 2"/>
    <property type="match status" value="1"/>
</dbReference>
<dbReference type="CDD" id="cd04164">
    <property type="entry name" value="trmE"/>
    <property type="match status" value="1"/>
</dbReference>
<keyword evidence="4 6" id="KW-0547">Nucleotide-binding</keyword>
<sequence length="570" mass="64551">MQAEMRYPKQLWPLWVLSSCCSLSRRDLICHRDHYLKRLSVIRRNYILAPWKRKRRLLSRDLLPTCHLNTGRKESVQVCNEKSNADIPETIFALSTPPGRAALAVIRVSGTQSLPLLRRLSKSNETIDFSPRKLIRRRIVDPCTGAHLDDAMVTYFRSPKSYTGEDMLELYLHGSPAVVSSVFKALEDSKLARLAQPGEFTRRAFENGKMDLVKVEALADLIHSETPLQVQQALKNLDGALSKRLYAWREKLMTALAHLEALLDYGEEAEIPDNIFERAFSSCEQMKAEIRQVVEGKSIGEMVRDGIQVAIIGSPNAGKSSLLNTLAGRDVAIVTSIPGTTRDIVQVPLQLNGVKVICSDTAGIRENEDVDIVEQEGIRRALEKASDANIKIIVQDAYNDHSGDKILEKFPSLLDQNVIFVLNKWDLIESDPAESQRMEQLFHDRNSWFNTLVKRNIPVVKISCKTGDGIPQLVETLHSFISKWLERVQFQDEREETAIEMLISRERHRNCLKETLAALERFGEFPKSPDSIVLATEELRQALNELGKMTGHVETEQLLDVIFRDFCVGK</sequence>
<dbReference type="Pfam" id="PF12631">
    <property type="entry name" value="MnmE_helical"/>
    <property type="match status" value="1"/>
</dbReference>
<keyword evidence="5 6" id="KW-0342">GTP-binding</keyword>
<dbReference type="InterPro" id="IPR025867">
    <property type="entry name" value="MnmE_helical"/>
</dbReference>
<gene>
    <name evidence="8" type="ORF">GAYE_SCF02G2128</name>
</gene>
<evidence type="ECO:0000256" key="3">
    <source>
        <dbReference type="ARBA" id="ARBA00022694"/>
    </source>
</evidence>
<dbReference type="InterPro" id="IPR006073">
    <property type="entry name" value="GTP-bd"/>
</dbReference>
<dbReference type="Pfam" id="PF10396">
    <property type="entry name" value="TrmE_N"/>
    <property type="match status" value="1"/>
</dbReference>
<evidence type="ECO:0000256" key="5">
    <source>
        <dbReference type="ARBA" id="ARBA00023134"/>
    </source>
</evidence>
<dbReference type="PANTHER" id="PTHR42714">
    <property type="entry name" value="TRNA MODIFICATION GTPASE GTPBP3"/>
    <property type="match status" value="1"/>
</dbReference>
<dbReference type="InterPro" id="IPR027417">
    <property type="entry name" value="P-loop_NTPase"/>
</dbReference>
<evidence type="ECO:0000256" key="2">
    <source>
        <dbReference type="ARBA" id="ARBA00011043"/>
    </source>
</evidence>
<dbReference type="GO" id="GO:0005525">
    <property type="term" value="F:GTP binding"/>
    <property type="evidence" value="ECO:0007669"/>
    <property type="project" value="UniProtKB-KW"/>
</dbReference>
<evidence type="ECO:0000256" key="1">
    <source>
        <dbReference type="ARBA" id="ARBA00004173"/>
    </source>
</evidence>
<dbReference type="InterPro" id="IPR027368">
    <property type="entry name" value="MnmE_dom2"/>
</dbReference>
<dbReference type="Proteomes" id="UP001300502">
    <property type="component" value="Unassembled WGS sequence"/>
</dbReference>
<dbReference type="Gene3D" id="3.30.1360.120">
    <property type="entry name" value="Probable tRNA modification gtpase trme, domain 1"/>
    <property type="match status" value="1"/>
</dbReference>
<dbReference type="InterPro" id="IPR027266">
    <property type="entry name" value="TrmE/GcvT-like"/>
</dbReference>
<dbReference type="SUPFAM" id="SSF52540">
    <property type="entry name" value="P-loop containing nucleoside triphosphate hydrolases"/>
    <property type="match status" value="1"/>
</dbReference>
<dbReference type="InterPro" id="IPR004520">
    <property type="entry name" value="GTPase_MnmE"/>
</dbReference>
<dbReference type="GO" id="GO:0003924">
    <property type="term" value="F:GTPase activity"/>
    <property type="evidence" value="ECO:0007669"/>
    <property type="project" value="InterPro"/>
</dbReference>
<keyword evidence="3 6" id="KW-0819">tRNA processing</keyword>
<dbReference type="GO" id="GO:0005739">
    <property type="term" value="C:mitochondrion"/>
    <property type="evidence" value="ECO:0007669"/>
    <property type="project" value="UniProtKB-SubCell"/>
</dbReference>
<accession>A0AAV9I9Z7</accession>
<dbReference type="HAMAP" id="MF_00379">
    <property type="entry name" value="GTPase_MnmE"/>
    <property type="match status" value="1"/>
</dbReference>
<dbReference type="Pfam" id="PF01926">
    <property type="entry name" value="MMR_HSR1"/>
    <property type="match status" value="1"/>
</dbReference>
<protein>
    <recommendedName>
        <fullName evidence="7">TrmE-type G domain-containing protein</fullName>
    </recommendedName>
</protein>
<evidence type="ECO:0000313" key="9">
    <source>
        <dbReference type="Proteomes" id="UP001300502"/>
    </source>
</evidence>
<proteinExistence type="inferred from homology"/>
<dbReference type="NCBIfam" id="TIGR00231">
    <property type="entry name" value="small_GTP"/>
    <property type="match status" value="1"/>
</dbReference>
<evidence type="ECO:0000313" key="8">
    <source>
        <dbReference type="EMBL" id="KAK4524229.1"/>
    </source>
</evidence>
<dbReference type="PROSITE" id="PS51709">
    <property type="entry name" value="G_TRME"/>
    <property type="match status" value="1"/>
</dbReference>
<dbReference type="NCBIfam" id="NF003661">
    <property type="entry name" value="PRK05291.1-3"/>
    <property type="match status" value="1"/>
</dbReference>
<dbReference type="FunFam" id="3.30.1360.120:FF:000007">
    <property type="entry name" value="tRNA modification GTPase GTPBP3, mitochondrial"/>
    <property type="match status" value="1"/>
</dbReference>
<comment type="similarity">
    <text evidence="2 6">Belongs to the TRAFAC class TrmE-Era-EngA-EngB-Septin-like GTPase superfamily. TrmE GTPase family.</text>
</comment>
<feature type="domain" description="TrmE-type G" evidence="7">
    <location>
        <begin position="306"/>
        <end position="482"/>
    </location>
</feature>
<evidence type="ECO:0000256" key="4">
    <source>
        <dbReference type="ARBA" id="ARBA00022741"/>
    </source>
</evidence>
<dbReference type="InterPro" id="IPR031168">
    <property type="entry name" value="G_TrmE"/>
</dbReference>